<keyword evidence="2" id="KW-1185">Reference proteome</keyword>
<organism evidence="1 2">
    <name type="scientific">Teredinibacter turnerae (strain ATCC 39867 / T7901)</name>
    <dbReference type="NCBI Taxonomy" id="377629"/>
    <lineage>
        <taxon>Bacteria</taxon>
        <taxon>Pseudomonadati</taxon>
        <taxon>Pseudomonadota</taxon>
        <taxon>Gammaproteobacteria</taxon>
        <taxon>Cellvibrionales</taxon>
        <taxon>Cellvibrionaceae</taxon>
        <taxon>Teredinibacter</taxon>
    </lineage>
</organism>
<gene>
    <name evidence="1" type="ordered locus">TERTU_1823</name>
</gene>
<dbReference type="eggNOG" id="ENOG5033540">
    <property type="taxonomic scope" value="Bacteria"/>
</dbReference>
<sequence length="119" mass="13855">MAFYLTRDENQKMTIDIDHLTEEELVELNHRIVERLKFLESMNTHHEMMQFKPGEQVSFEPPGRGRQIGTLVKYNKKTVTIITESGQKWNVSPQLLSKVKNKKSKGKVGDKVIDFPIKK</sequence>
<dbReference type="AlphaFoldDB" id="C5BHT5"/>
<dbReference type="Proteomes" id="UP000009080">
    <property type="component" value="Chromosome"/>
</dbReference>
<accession>C5BHT5</accession>
<protein>
    <submittedName>
        <fullName evidence="1">Uncharacterized protein</fullName>
    </submittedName>
</protein>
<dbReference type="HOGENOM" id="CLU_176301_0_0_6"/>
<name>C5BHT5_TERTT</name>
<evidence type="ECO:0000313" key="1">
    <source>
        <dbReference type="EMBL" id="ACR14239.1"/>
    </source>
</evidence>
<dbReference type="EMBL" id="CP001614">
    <property type="protein sequence ID" value="ACR14239.1"/>
    <property type="molecule type" value="Genomic_DNA"/>
</dbReference>
<dbReference type="KEGG" id="ttu:TERTU_1823"/>
<proteinExistence type="predicted"/>
<evidence type="ECO:0000313" key="2">
    <source>
        <dbReference type="Proteomes" id="UP000009080"/>
    </source>
</evidence>
<reference evidence="1 2" key="1">
    <citation type="journal article" date="2009" name="PLoS ONE">
        <title>The complete genome of Teredinibacter turnerae T7901: an intracellular endosymbiont of marine wood-boring bivalves (shipworms).</title>
        <authorList>
            <person name="Yang J.C."/>
            <person name="Madupu R."/>
            <person name="Durkin A.S."/>
            <person name="Ekborg N.A."/>
            <person name="Pedamallu C.S."/>
            <person name="Hostetler J.B."/>
            <person name="Radune D."/>
            <person name="Toms B.S."/>
            <person name="Henrissat B."/>
            <person name="Coutinho P.M."/>
            <person name="Schwarz S."/>
            <person name="Field L."/>
            <person name="Trindade-Silva A.E."/>
            <person name="Soares C.A.G."/>
            <person name="Elshahawi S."/>
            <person name="Hanora A."/>
            <person name="Schmidt E.W."/>
            <person name="Haygood M.G."/>
            <person name="Posfai J."/>
            <person name="Benner J."/>
            <person name="Madinger C."/>
            <person name="Nove J."/>
            <person name="Anton B."/>
            <person name="Chaudhary K."/>
            <person name="Foster J."/>
            <person name="Holman A."/>
            <person name="Kumar S."/>
            <person name="Lessard P.A."/>
            <person name="Luyten Y.A."/>
            <person name="Slatko B."/>
            <person name="Wood N."/>
            <person name="Wu B."/>
            <person name="Teplitski M."/>
            <person name="Mougous J.D."/>
            <person name="Ward N."/>
            <person name="Eisen J.A."/>
            <person name="Badger J.H."/>
            <person name="Distel D.L."/>
        </authorList>
    </citation>
    <scope>NUCLEOTIDE SEQUENCE [LARGE SCALE GENOMIC DNA]</scope>
    <source>
        <strain evidence="2">ATCC 39867 / T7901</strain>
    </source>
</reference>